<dbReference type="GeneID" id="54289851"/>
<dbReference type="EMBL" id="ML978077">
    <property type="protein sequence ID" value="KAF2010159.1"/>
    <property type="molecule type" value="Genomic_DNA"/>
</dbReference>
<evidence type="ECO:0000256" key="1">
    <source>
        <dbReference type="SAM" id="MobiDB-lite"/>
    </source>
</evidence>
<dbReference type="AlphaFoldDB" id="A0A6A5XB78"/>
<dbReference type="SUPFAM" id="SSF89372">
    <property type="entry name" value="Fucose-specific lectin"/>
    <property type="match status" value="1"/>
</dbReference>
<dbReference type="Proteomes" id="UP000799778">
    <property type="component" value="Unassembled WGS sequence"/>
</dbReference>
<reference evidence="3" key="1">
    <citation type="journal article" date="2020" name="Stud. Mycol.">
        <title>101 Dothideomycetes genomes: a test case for predicting lifestyles and emergence of pathogens.</title>
        <authorList>
            <person name="Haridas S."/>
            <person name="Albert R."/>
            <person name="Binder M."/>
            <person name="Bloem J."/>
            <person name="Labutti K."/>
            <person name="Salamov A."/>
            <person name="Andreopoulos B."/>
            <person name="Baker S."/>
            <person name="Barry K."/>
            <person name="Bills G."/>
            <person name="Bluhm B."/>
            <person name="Cannon C."/>
            <person name="Castanera R."/>
            <person name="Culley D."/>
            <person name="Daum C."/>
            <person name="Ezra D."/>
            <person name="Gonzalez J."/>
            <person name="Henrissat B."/>
            <person name="Kuo A."/>
            <person name="Liang C."/>
            <person name="Lipzen A."/>
            <person name="Lutzoni F."/>
            <person name="Magnuson J."/>
            <person name="Mondo S."/>
            <person name="Nolan M."/>
            <person name="Ohm R."/>
            <person name="Pangilinan J."/>
            <person name="Park H.-J."/>
            <person name="Ramirez L."/>
            <person name="Alfaro M."/>
            <person name="Sun H."/>
            <person name="Tritt A."/>
            <person name="Yoshinaga Y."/>
            <person name="Zwiers L.-H."/>
            <person name="Turgeon B."/>
            <person name="Goodwin S."/>
            <person name="Spatafora J."/>
            <person name="Crous P."/>
            <person name="Grigoriev I."/>
        </authorList>
    </citation>
    <scope>NUCLEOTIDE SEQUENCE</scope>
    <source>
        <strain evidence="3">CBS 175.79</strain>
    </source>
</reference>
<evidence type="ECO:0000256" key="2">
    <source>
        <dbReference type="SAM" id="Phobius"/>
    </source>
</evidence>
<organism evidence="3 4">
    <name type="scientific">Aaosphaeria arxii CBS 175.79</name>
    <dbReference type="NCBI Taxonomy" id="1450172"/>
    <lineage>
        <taxon>Eukaryota</taxon>
        <taxon>Fungi</taxon>
        <taxon>Dikarya</taxon>
        <taxon>Ascomycota</taxon>
        <taxon>Pezizomycotina</taxon>
        <taxon>Dothideomycetes</taxon>
        <taxon>Pleosporomycetidae</taxon>
        <taxon>Pleosporales</taxon>
        <taxon>Pleosporales incertae sedis</taxon>
        <taxon>Aaosphaeria</taxon>
    </lineage>
</organism>
<keyword evidence="2" id="KW-1133">Transmembrane helix</keyword>
<gene>
    <name evidence="3" type="ORF">BU24DRAFT_467636</name>
</gene>
<evidence type="ECO:0000313" key="3">
    <source>
        <dbReference type="EMBL" id="KAF2010159.1"/>
    </source>
</evidence>
<evidence type="ECO:0000313" key="4">
    <source>
        <dbReference type="Proteomes" id="UP000799778"/>
    </source>
</evidence>
<keyword evidence="2" id="KW-0812">Transmembrane</keyword>
<accession>A0A6A5XB78</accession>
<feature type="region of interest" description="Disordered" evidence="1">
    <location>
        <begin position="1"/>
        <end position="44"/>
    </location>
</feature>
<evidence type="ECO:0008006" key="5">
    <source>
        <dbReference type="Google" id="ProtNLM"/>
    </source>
</evidence>
<keyword evidence="4" id="KW-1185">Reference proteome</keyword>
<name>A0A6A5XB78_9PLEO</name>
<proteinExistence type="predicted"/>
<protein>
    <recommendedName>
        <fullName evidence="5">Fucose-specific lectin</fullName>
    </recommendedName>
</protein>
<dbReference type="OrthoDB" id="406838at2759"/>
<dbReference type="RefSeq" id="XP_033378498.1">
    <property type="nucleotide sequence ID" value="XM_033532454.1"/>
</dbReference>
<feature type="transmembrane region" description="Helical" evidence="2">
    <location>
        <begin position="53"/>
        <end position="76"/>
    </location>
</feature>
<sequence length="469" mass="51592">MADVDRATLDPPPPYSEAVATTPKTQGGALPSVSQSQAAAPTPNKKSLWKRPVMIPIVLLGVGVIVGVIVGTVVGAKRVNASNASSSRLQSGVTSSYPYYYYPSTTTTYISSSTYYYDYPTESPNPEPRPMLNNQSIIPRTFGGASESPFGLTAWDLKEDGTLWIEESRQGEWIKVLDQKFLLAPIAVKTGDGTQMAVSVDAITGQIVVAYFRDVSRGNGGIDIFAIDSMGEMWTVSQDNGFWSEFEYLGSEFTGEVSATSWDEKRIDVFARRNTWIYHLWWTNEGGWSNLWEELGEAYVIEDTDFSPPRAVSWRSPEGDGIIDVVVNSGSTYHKMFSNGAWGNDWDIVPASHEGGVLPHTISVVSGDGVDERPFAHMMARGDDNCIHYISHNGTEWDSWVPLWCGENGVDREIISHMATSIIRGEDGVVDCIVRDYSGDLMRYQVKGHLDPEGLPPFNDDWEILGAGG</sequence>
<dbReference type="Gene3D" id="2.120.10.70">
    <property type="entry name" value="Fucose-specific lectin"/>
    <property type="match status" value="1"/>
</dbReference>
<keyword evidence="2" id="KW-0472">Membrane</keyword>